<dbReference type="Proteomes" id="UP001161406">
    <property type="component" value="Unassembled WGS sequence"/>
</dbReference>
<proteinExistence type="predicted"/>
<evidence type="ECO:0000313" key="2">
    <source>
        <dbReference type="Proteomes" id="UP001161406"/>
    </source>
</evidence>
<dbReference type="RefSeq" id="WP_284388878.1">
    <property type="nucleotide sequence ID" value="NZ_BSNG01000001.1"/>
</dbReference>
<sequence length="66" mass="7168">MAPYTIDHLKKQARAVIARVTYDECGTNGQGGNGGIISRETIRAVDDLRLVLDGLREDDVPGKAKE</sequence>
<name>A0ABQ5UD42_9HYPH</name>
<keyword evidence="2" id="KW-1185">Reference proteome</keyword>
<comment type="caution">
    <text evidence="1">The sequence shown here is derived from an EMBL/GenBank/DDBJ whole genome shotgun (WGS) entry which is preliminary data.</text>
</comment>
<dbReference type="EMBL" id="BSNG01000001">
    <property type="protein sequence ID" value="GLQ09267.1"/>
    <property type="molecule type" value="Genomic_DNA"/>
</dbReference>
<gene>
    <name evidence="1" type="ORF">GCM10007913_11990</name>
</gene>
<reference evidence="1" key="2">
    <citation type="submission" date="2023-01" db="EMBL/GenBank/DDBJ databases">
        <title>Draft genome sequence of Devosia yakushimensis strain NBRC 103855.</title>
        <authorList>
            <person name="Sun Q."/>
            <person name="Mori K."/>
        </authorList>
    </citation>
    <scope>NUCLEOTIDE SEQUENCE</scope>
    <source>
        <strain evidence="1">NBRC 103855</strain>
    </source>
</reference>
<accession>A0ABQ5UD42</accession>
<reference evidence="1" key="1">
    <citation type="journal article" date="2014" name="Int. J. Syst. Evol. Microbiol.">
        <title>Complete genome of a new Firmicutes species belonging to the dominant human colonic microbiota ('Ruminococcus bicirculans') reveals two chromosomes and a selective capacity to utilize plant glucans.</title>
        <authorList>
            <consortium name="NISC Comparative Sequencing Program"/>
            <person name="Wegmann U."/>
            <person name="Louis P."/>
            <person name="Goesmann A."/>
            <person name="Henrissat B."/>
            <person name="Duncan S.H."/>
            <person name="Flint H.J."/>
        </authorList>
    </citation>
    <scope>NUCLEOTIDE SEQUENCE</scope>
    <source>
        <strain evidence="1">NBRC 103855</strain>
    </source>
</reference>
<protein>
    <submittedName>
        <fullName evidence="1">Uncharacterized protein</fullName>
    </submittedName>
</protein>
<evidence type="ECO:0000313" key="1">
    <source>
        <dbReference type="EMBL" id="GLQ09267.1"/>
    </source>
</evidence>
<organism evidence="1 2">
    <name type="scientific">Devosia yakushimensis</name>
    <dbReference type="NCBI Taxonomy" id="470028"/>
    <lineage>
        <taxon>Bacteria</taxon>
        <taxon>Pseudomonadati</taxon>
        <taxon>Pseudomonadota</taxon>
        <taxon>Alphaproteobacteria</taxon>
        <taxon>Hyphomicrobiales</taxon>
        <taxon>Devosiaceae</taxon>
        <taxon>Devosia</taxon>
    </lineage>
</organism>